<keyword evidence="3 4" id="KW-0408">Iron</keyword>
<dbReference type="InterPro" id="IPR009056">
    <property type="entry name" value="Cyt_c-like_dom"/>
</dbReference>
<dbReference type="Proteomes" id="UP000295304">
    <property type="component" value="Unassembled WGS sequence"/>
</dbReference>
<dbReference type="Gene3D" id="1.10.760.10">
    <property type="entry name" value="Cytochrome c-like domain"/>
    <property type="match status" value="1"/>
</dbReference>
<dbReference type="GO" id="GO:0009055">
    <property type="term" value="F:electron transfer activity"/>
    <property type="evidence" value="ECO:0007669"/>
    <property type="project" value="InterPro"/>
</dbReference>
<evidence type="ECO:0000256" key="1">
    <source>
        <dbReference type="ARBA" id="ARBA00022617"/>
    </source>
</evidence>
<proteinExistence type="predicted"/>
<evidence type="ECO:0000256" key="3">
    <source>
        <dbReference type="ARBA" id="ARBA00023004"/>
    </source>
</evidence>
<feature type="chain" id="PRO_5020431110" evidence="5">
    <location>
        <begin position="38"/>
        <end position="125"/>
    </location>
</feature>
<keyword evidence="1 4" id="KW-0349">Heme</keyword>
<dbReference type="GO" id="GO:0020037">
    <property type="term" value="F:heme binding"/>
    <property type="evidence" value="ECO:0007669"/>
    <property type="project" value="InterPro"/>
</dbReference>
<dbReference type="EMBL" id="SLZW01000007">
    <property type="protein sequence ID" value="TCS61786.1"/>
    <property type="molecule type" value="Genomic_DNA"/>
</dbReference>
<dbReference type="PROSITE" id="PS51007">
    <property type="entry name" value="CYTC"/>
    <property type="match status" value="1"/>
</dbReference>
<name>A0A4R3J9T5_9PROT</name>
<dbReference type="AlphaFoldDB" id="A0A4R3J9T5"/>
<dbReference type="InterPro" id="IPR036909">
    <property type="entry name" value="Cyt_c-like_dom_sf"/>
</dbReference>
<evidence type="ECO:0000313" key="7">
    <source>
        <dbReference type="EMBL" id="TCS61786.1"/>
    </source>
</evidence>
<feature type="domain" description="Cytochrome c" evidence="6">
    <location>
        <begin position="41"/>
        <end position="121"/>
    </location>
</feature>
<dbReference type="Pfam" id="PF13442">
    <property type="entry name" value="Cytochrome_CBB3"/>
    <property type="match status" value="1"/>
</dbReference>
<keyword evidence="2 4" id="KW-0479">Metal-binding</keyword>
<reference evidence="7 8" key="1">
    <citation type="submission" date="2019-03" db="EMBL/GenBank/DDBJ databases">
        <title>Genomic Encyclopedia of Type Strains, Phase IV (KMG-IV): sequencing the most valuable type-strain genomes for metagenomic binning, comparative biology and taxonomic classification.</title>
        <authorList>
            <person name="Goeker M."/>
        </authorList>
    </citation>
    <scope>NUCLEOTIDE SEQUENCE [LARGE SCALE GENOMIC DNA]</scope>
    <source>
        <strain evidence="7 8">DSM 101688</strain>
    </source>
</reference>
<organism evidence="7 8">
    <name type="scientific">Varunaivibrio sulfuroxidans</name>
    <dbReference type="NCBI Taxonomy" id="1773489"/>
    <lineage>
        <taxon>Bacteria</taxon>
        <taxon>Pseudomonadati</taxon>
        <taxon>Pseudomonadota</taxon>
        <taxon>Alphaproteobacteria</taxon>
        <taxon>Rhodospirillales</taxon>
        <taxon>Magnetovibrionaceae</taxon>
        <taxon>Varunaivibrio</taxon>
    </lineage>
</organism>
<comment type="caution">
    <text evidence="7">The sequence shown here is derived from an EMBL/GenBank/DDBJ whole genome shotgun (WGS) entry which is preliminary data.</text>
</comment>
<protein>
    <submittedName>
        <fullName evidence="7">Cytochrome c55X</fullName>
    </submittedName>
</protein>
<evidence type="ECO:0000259" key="6">
    <source>
        <dbReference type="PROSITE" id="PS51007"/>
    </source>
</evidence>
<accession>A0A4R3J9T5</accession>
<keyword evidence="8" id="KW-1185">Reference proteome</keyword>
<evidence type="ECO:0000313" key="8">
    <source>
        <dbReference type="Proteomes" id="UP000295304"/>
    </source>
</evidence>
<keyword evidence="5" id="KW-0732">Signal</keyword>
<dbReference type="RefSeq" id="WP_243644794.1">
    <property type="nucleotide sequence ID" value="NZ_CP119676.1"/>
</dbReference>
<dbReference type="SUPFAM" id="SSF46626">
    <property type="entry name" value="Cytochrome c"/>
    <property type="match status" value="1"/>
</dbReference>
<dbReference type="GO" id="GO:0046872">
    <property type="term" value="F:metal ion binding"/>
    <property type="evidence" value="ECO:0007669"/>
    <property type="project" value="UniProtKB-KW"/>
</dbReference>
<gene>
    <name evidence="7" type="ORF">EDD55_107195</name>
</gene>
<evidence type="ECO:0000256" key="4">
    <source>
        <dbReference type="PROSITE-ProRule" id="PRU00433"/>
    </source>
</evidence>
<evidence type="ECO:0000256" key="5">
    <source>
        <dbReference type="SAM" id="SignalP"/>
    </source>
</evidence>
<evidence type="ECO:0000256" key="2">
    <source>
        <dbReference type="ARBA" id="ARBA00022723"/>
    </source>
</evidence>
<feature type="signal peptide" evidence="5">
    <location>
        <begin position="1"/>
        <end position="37"/>
    </location>
</feature>
<sequence>MSKHPIAPKPLAHNIKKAHGLAVLTLVSAFLAAPALAQDPSAPRQKVLIYQLIQDCGSCHGSTLKGGLGPALLPGNLKGKDAEVLAAIILNGVPGTPMPPWRFEINEDEALWLARRIKEGVADEH</sequence>